<dbReference type="PIRSF" id="PIRSF000137">
    <property type="entry name" value="Alcohol_oxidase"/>
    <property type="match status" value="1"/>
</dbReference>
<dbReference type="PROSITE" id="PS00624">
    <property type="entry name" value="GMC_OXRED_2"/>
    <property type="match status" value="1"/>
</dbReference>
<gene>
    <name evidence="7" type="ORF">D6C91_04721</name>
    <name evidence="6" type="ORF">D6D28_01114</name>
</gene>
<evidence type="ECO:0000313" key="8">
    <source>
        <dbReference type="Proteomes" id="UP000304951"/>
    </source>
</evidence>
<feature type="domain" description="Glucose-methanol-choline oxidoreductase N-terminal" evidence="5">
    <location>
        <begin position="335"/>
        <end position="349"/>
    </location>
</feature>
<dbReference type="EMBL" id="QZBM01000183">
    <property type="protein sequence ID" value="THZ20513.1"/>
    <property type="molecule type" value="Genomic_DNA"/>
</dbReference>
<organism evidence="6 8">
    <name type="scientific">Aureobasidium pullulans</name>
    <name type="common">Black yeast</name>
    <name type="synonym">Pullularia pullulans</name>
    <dbReference type="NCBI Taxonomy" id="5580"/>
    <lineage>
        <taxon>Eukaryota</taxon>
        <taxon>Fungi</taxon>
        <taxon>Dikarya</taxon>
        <taxon>Ascomycota</taxon>
        <taxon>Pezizomycotina</taxon>
        <taxon>Dothideomycetes</taxon>
        <taxon>Dothideomycetidae</taxon>
        <taxon>Dothideales</taxon>
        <taxon>Saccotheciaceae</taxon>
        <taxon>Aureobasidium</taxon>
    </lineage>
</organism>
<evidence type="ECO:0000256" key="2">
    <source>
        <dbReference type="ARBA" id="ARBA00023180"/>
    </source>
</evidence>
<evidence type="ECO:0000313" key="6">
    <source>
        <dbReference type="EMBL" id="THV76406.1"/>
    </source>
</evidence>
<keyword evidence="4" id="KW-0285">Flavoprotein</keyword>
<dbReference type="SUPFAM" id="SSF54373">
    <property type="entry name" value="FAD-linked reductases, C-terminal domain"/>
    <property type="match status" value="1"/>
</dbReference>
<accession>A0A4S8SYT2</accession>
<dbReference type="EMBL" id="QZAF01000020">
    <property type="protein sequence ID" value="THV76406.1"/>
    <property type="molecule type" value="Genomic_DNA"/>
</dbReference>
<evidence type="ECO:0000256" key="1">
    <source>
        <dbReference type="ARBA" id="ARBA00010790"/>
    </source>
</evidence>
<evidence type="ECO:0000256" key="3">
    <source>
        <dbReference type="PIRSR" id="PIRSR000137-1"/>
    </source>
</evidence>
<dbReference type="Proteomes" id="UP000308005">
    <property type="component" value="Unassembled WGS sequence"/>
</dbReference>
<evidence type="ECO:0000313" key="9">
    <source>
        <dbReference type="Proteomes" id="UP000308005"/>
    </source>
</evidence>
<dbReference type="AlphaFoldDB" id="A0A4S8SYT2"/>
<dbReference type="InterPro" id="IPR000172">
    <property type="entry name" value="GMC_OxRdtase_N"/>
</dbReference>
<dbReference type="Gene3D" id="3.30.560.10">
    <property type="entry name" value="Glucose Oxidase, domain 3"/>
    <property type="match status" value="1"/>
</dbReference>
<dbReference type="GO" id="GO:0044550">
    <property type="term" value="P:secondary metabolite biosynthetic process"/>
    <property type="evidence" value="ECO:0007669"/>
    <property type="project" value="TreeGrafter"/>
</dbReference>
<dbReference type="GO" id="GO:0016614">
    <property type="term" value="F:oxidoreductase activity, acting on CH-OH group of donors"/>
    <property type="evidence" value="ECO:0007669"/>
    <property type="project" value="InterPro"/>
</dbReference>
<feature type="active site" description="Proton donor" evidence="3">
    <location>
        <position position="573"/>
    </location>
</feature>
<evidence type="ECO:0000259" key="5">
    <source>
        <dbReference type="PROSITE" id="PS00624"/>
    </source>
</evidence>
<comment type="caution">
    <text evidence="6">The sequence shown here is derived from an EMBL/GenBank/DDBJ whole genome shotgun (WGS) entry which is preliminary data.</text>
</comment>
<feature type="binding site" evidence="4">
    <location>
        <begin position="618"/>
        <end position="619"/>
    </location>
    <ligand>
        <name>FAD</name>
        <dbReference type="ChEBI" id="CHEBI:57692"/>
    </ligand>
</feature>
<dbReference type="InterPro" id="IPR036188">
    <property type="entry name" value="FAD/NAD-bd_sf"/>
</dbReference>
<dbReference type="Gene3D" id="3.50.50.60">
    <property type="entry name" value="FAD/NAD(P)-binding domain"/>
    <property type="match status" value="1"/>
</dbReference>
<dbReference type="PANTHER" id="PTHR11552">
    <property type="entry name" value="GLUCOSE-METHANOL-CHOLINE GMC OXIDOREDUCTASE"/>
    <property type="match status" value="1"/>
</dbReference>
<comment type="cofactor">
    <cofactor evidence="4">
        <name>FAD</name>
        <dbReference type="ChEBI" id="CHEBI:57692"/>
    </cofactor>
</comment>
<keyword evidence="2" id="KW-0325">Glycoprotein</keyword>
<dbReference type="InterPro" id="IPR007867">
    <property type="entry name" value="GMC_OxRtase_C"/>
</dbReference>
<proteinExistence type="inferred from homology"/>
<feature type="active site" description="Proton acceptor" evidence="3">
    <location>
        <position position="617"/>
    </location>
</feature>
<feature type="binding site" evidence="4">
    <location>
        <begin position="572"/>
        <end position="573"/>
    </location>
    <ligand>
        <name>FAD</name>
        <dbReference type="ChEBI" id="CHEBI:57692"/>
    </ligand>
</feature>
<protein>
    <submittedName>
        <fullName evidence="6">Alcohol oxidase</fullName>
    </submittedName>
</protein>
<comment type="similarity">
    <text evidence="1">Belongs to the GMC oxidoreductase family.</text>
</comment>
<evidence type="ECO:0000313" key="7">
    <source>
        <dbReference type="EMBL" id="THZ20513.1"/>
    </source>
</evidence>
<dbReference type="Pfam" id="PF05199">
    <property type="entry name" value="GMC_oxred_C"/>
    <property type="match status" value="1"/>
</dbReference>
<dbReference type="GO" id="GO:0050660">
    <property type="term" value="F:flavin adenine dinucleotide binding"/>
    <property type="evidence" value="ECO:0007669"/>
    <property type="project" value="InterPro"/>
</dbReference>
<evidence type="ECO:0000256" key="4">
    <source>
        <dbReference type="PIRSR" id="PIRSR000137-2"/>
    </source>
</evidence>
<dbReference type="Pfam" id="PF00732">
    <property type="entry name" value="GMC_oxred_N"/>
    <property type="match status" value="1"/>
</dbReference>
<sequence>MVYSRRDAVCVPDFSLQRIIMRIITSGLAFSTHFLLTQAAPLVANNFGRPAQNATFDYVVVGGGTGGLAVAYRLAEANHSVAVIEAGGFYEVENGNTSVVPAYNQDYNEITPDSQWNAPLVDWGFLTTPQAGAQGQRLHYGRGKMLGGCSAENAMNYNRPTIGSLQAWSDSVNDSSYLWDNFLPHYQTSIKYTNPDQTFRAMNASVPLITSENGTGPLQVSFPHWATPIASWAKQGLAEIGVGELHDLINGDLTGAQFSPLTLNPRDQTRSSSQTSFLDTAMRRRMTNLKVYTHTLAKQVLFDQNKTAAGVLVESGPSPEPFILSAKKEVILSAGAFQSPQLLMVSGIGPAKELQKFNISVVADRPGVGQDMWDHVVLSVGQQVNVETYGSLMNPAAAVKAKNDYISPNHTGILTNDQSDFLGWEKLPSNSRSTFTNSTITDLATFPSDWPEIEYEISSAPFGTSSFSTPENVIDVGYIQPVLLTPLSRGNITLASADMSDAPLINPNWLTHPTDQQVAIAAFKRARQFFNSSAIAPILIGEELLPGQQDLPFDSSEEEILSYLQANIGFNWHASCTCKMGKRDDGMAVVDSRAKVIGVERLRVVDASAFPFLPPGHPQATVYALAEKIAGDILAGR</sequence>
<name>A0A4S8SYT2_AURPU</name>
<reference evidence="8 9" key="1">
    <citation type="submission" date="2018-10" db="EMBL/GenBank/DDBJ databases">
        <title>Fifty Aureobasidium pullulans genomes reveal a recombining polyextremotolerant generalist.</title>
        <authorList>
            <person name="Gostincar C."/>
            <person name="Turk M."/>
            <person name="Zajc J."/>
            <person name="Gunde-Cimerman N."/>
        </authorList>
    </citation>
    <scope>NUCLEOTIDE SEQUENCE [LARGE SCALE GENOMIC DNA]</scope>
    <source>
        <strain evidence="6 8">EXF-11900</strain>
        <strain evidence="7 9">EXF-3863</strain>
    </source>
</reference>
<dbReference type="InterPro" id="IPR012132">
    <property type="entry name" value="GMC_OxRdtase"/>
</dbReference>
<keyword evidence="4" id="KW-0274">FAD</keyword>
<dbReference type="PANTHER" id="PTHR11552:SF138">
    <property type="entry name" value="DEHYDROGENASE PKFF-RELATED"/>
    <property type="match status" value="1"/>
</dbReference>
<dbReference type="Proteomes" id="UP000304951">
    <property type="component" value="Unassembled WGS sequence"/>
</dbReference>
<dbReference type="SUPFAM" id="SSF51905">
    <property type="entry name" value="FAD/NAD(P)-binding domain"/>
    <property type="match status" value="1"/>
</dbReference>